<keyword evidence="3" id="KW-1185">Reference proteome</keyword>
<reference evidence="2" key="1">
    <citation type="submission" date="2020-09" db="EMBL/GenBank/DDBJ databases">
        <authorList>
            <person name="Kikuchi T."/>
        </authorList>
    </citation>
    <scope>NUCLEOTIDE SEQUENCE</scope>
    <source>
        <strain evidence="2">SH1</strain>
    </source>
</reference>
<dbReference type="EMBL" id="CAJFCW020000001">
    <property type="protein sequence ID" value="CAG9080776.1"/>
    <property type="molecule type" value="Genomic_DNA"/>
</dbReference>
<feature type="transmembrane region" description="Helical" evidence="1">
    <location>
        <begin position="42"/>
        <end position="65"/>
    </location>
</feature>
<name>A0A811JRW7_9BILA</name>
<protein>
    <submittedName>
        <fullName evidence="2">Uncharacterized protein</fullName>
    </submittedName>
</protein>
<evidence type="ECO:0000313" key="2">
    <source>
        <dbReference type="EMBL" id="CAD5206184.1"/>
    </source>
</evidence>
<dbReference type="OrthoDB" id="10432471at2759"/>
<sequence length="179" mass="20268">MGLGRTLQILFGIVCCINLAIWSLIFWLLIRTVITGASVPFPVLTAISLFLLSFLAASVLFQLFMRQKAQSLLVTTLVLIVFQFISVLILSFTLFSDDRHNIDYDFKDNPLGFVRSRRWISLSLCFIFVPIFLVQVLYLNHHLQQLHSAVALEPSEGGYKRKATPYHGKNEYVSSVVVG</sequence>
<evidence type="ECO:0000313" key="3">
    <source>
        <dbReference type="Proteomes" id="UP000614601"/>
    </source>
</evidence>
<feature type="transmembrane region" description="Helical" evidence="1">
    <location>
        <begin position="119"/>
        <end position="139"/>
    </location>
</feature>
<evidence type="ECO:0000256" key="1">
    <source>
        <dbReference type="SAM" id="Phobius"/>
    </source>
</evidence>
<keyword evidence="1" id="KW-0812">Transmembrane</keyword>
<dbReference type="EMBL" id="CAJFDH010000001">
    <property type="protein sequence ID" value="CAD5206184.1"/>
    <property type="molecule type" value="Genomic_DNA"/>
</dbReference>
<dbReference type="AlphaFoldDB" id="A0A811JRW7"/>
<proteinExistence type="predicted"/>
<feature type="transmembrane region" description="Helical" evidence="1">
    <location>
        <begin position="7"/>
        <end position="30"/>
    </location>
</feature>
<comment type="caution">
    <text evidence="2">The sequence shown here is derived from an EMBL/GenBank/DDBJ whole genome shotgun (WGS) entry which is preliminary data.</text>
</comment>
<accession>A0A811JRW7</accession>
<gene>
    <name evidence="2" type="ORF">BOKJ2_LOCUS868</name>
</gene>
<organism evidence="2 3">
    <name type="scientific">Bursaphelenchus okinawaensis</name>
    <dbReference type="NCBI Taxonomy" id="465554"/>
    <lineage>
        <taxon>Eukaryota</taxon>
        <taxon>Metazoa</taxon>
        <taxon>Ecdysozoa</taxon>
        <taxon>Nematoda</taxon>
        <taxon>Chromadorea</taxon>
        <taxon>Rhabditida</taxon>
        <taxon>Tylenchina</taxon>
        <taxon>Tylenchomorpha</taxon>
        <taxon>Aphelenchoidea</taxon>
        <taxon>Aphelenchoididae</taxon>
        <taxon>Bursaphelenchus</taxon>
    </lineage>
</organism>
<dbReference type="Proteomes" id="UP000614601">
    <property type="component" value="Unassembled WGS sequence"/>
</dbReference>
<keyword evidence="1" id="KW-1133">Transmembrane helix</keyword>
<keyword evidence="1" id="KW-0472">Membrane</keyword>
<feature type="transmembrane region" description="Helical" evidence="1">
    <location>
        <begin position="72"/>
        <end position="95"/>
    </location>
</feature>
<dbReference type="Proteomes" id="UP000783686">
    <property type="component" value="Unassembled WGS sequence"/>
</dbReference>